<organism evidence="2 3">
    <name type="scientific">Rugosimonospora africana</name>
    <dbReference type="NCBI Taxonomy" id="556532"/>
    <lineage>
        <taxon>Bacteria</taxon>
        <taxon>Bacillati</taxon>
        <taxon>Actinomycetota</taxon>
        <taxon>Actinomycetes</taxon>
        <taxon>Micromonosporales</taxon>
        <taxon>Micromonosporaceae</taxon>
        <taxon>Rugosimonospora</taxon>
    </lineage>
</organism>
<keyword evidence="3" id="KW-1185">Reference proteome</keyword>
<evidence type="ECO:0000256" key="1">
    <source>
        <dbReference type="SAM" id="MobiDB-lite"/>
    </source>
</evidence>
<sequence length="66" mass="6956">MPLTNPRAGKSNVQSGHEDPPKLPIRWAVILLAAGFTAYLGHRYAGPIQAGTAAIAVTTLLHTILP</sequence>
<comment type="caution">
    <text evidence="2">The sequence shown here is derived from an EMBL/GenBank/DDBJ whole genome shotgun (WGS) entry which is preliminary data.</text>
</comment>
<name>A0A8J3R172_9ACTN</name>
<reference evidence="2" key="1">
    <citation type="submission" date="2021-01" db="EMBL/GenBank/DDBJ databases">
        <title>Whole genome shotgun sequence of Rugosimonospora africana NBRC 104875.</title>
        <authorList>
            <person name="Komaki H."/>
            <person name="Tamura T."/>
        </authorList>
    </citation>
    <scope>NUCLEOTIDE SEQUENCE</scope>
    <source>
        <strain evidence="2">NBRC 104875</strain>
    </source>
</reference>
<feature type="region of interest" description="Disordered" evidence="1">
    <location>
        <begin position="1"/>
        <end position="21"/>
    </location>
</feature>
<gene>
    <name evidence="2" type="ORF">Raf01_93260</name>
</gene>
<dbReference type="AlphaFoldDB" id="A0A8J3R172"/>
<evidence type="ECO:0000313" key="3">
    <source>
        <dbReference type="Proteomes" id="UP000642748"/>
    </source>
</evidence>
<dbReference type="Proteomes" id="UP000642748">
    <property type="component" value="Unassembled WGS sequence"/>
</dbReference>
<accession>A0A8J3R172</accession>
<protein>
    <submittedName>
        <fullName evidence="2">Uncharacterized protein</fullName>
    </submittedName>
</protein>
<proteinExistence type="predicted"/>
<evidence type="ECO:0000313" key="2">
    <source>
        <dbReference type="EMBL" id="GIH21154.1"/>
    </source>
</evidence>
<dbReference type="EMBL" id="BONZ01000118">
    <property type="protein sequence ID" value="GIH21154.1"/>
    <property type="molecule type" value="Genomic_DNA"/>
</dbReference>